<feature type="transmembrane region" description="Helical" evidence="11">
    <location>
        <begin position="492"/>
        <end position="515"/>
    </location>
</feature>
<dbReference type="RefSeq" id="XP_026496905.2">
    <property type="nucleotide sequence ID" value="XM_026641120.2"/>
</dbReference>
<evidence type="ECO:0000259" key="13">
    <source>
        <dbReference type="PROSITE" id="PS50227"/>
    </source>
</evidence>
<dbReference type="Gene3D" id="1.20.1070.10">
    <property type="entry name" value="Rhodopsin 7-helix transmembrane proteins"/>
    <property type="match status" value="1"/>
</dbReference>
<dbReference type="PROSITE" id="PS50227">
    <property type="entry name" value="G_PROTEIN_RECEP_F2_3"/>
    <property type="match status" value="1"/>
</dbReference>
<feature type="transmembrane region" description="Helical" evidence="11">
    <location>
        <begin position="265"/>
        <end position="289"/>
    </location>
</feature>
<keyword evidence="3" id="KW-1003">Cell membrane</keyword>
<keyword evidence="5 11" id="KW-1133">Transmembrane helix</keyword>
<evidence type="ECO:0000256" key="7">
    <source>
        <dbReference type="ARBA" id="ARBA00023136"/>
    </source>
</evidence>
<evidence type="ECO:0000313" key="16">
    <source>
        <dbReference type="RefSeq" id="XP_026496905.2"/>
    </source>
</evidence>
<evidence type="ECO:0000259" key="14">
    <source>
        <dbReference type="PROSITE" id="PS50261"/>
    </source>
</evidence>
<evidence type="ECO:0000256" key="11">
    <source>
        <dbReference type="SAM" id="Phobius"/>
    </source>
</evidence>
<dbReference type="GO" id="GO:0008528">
    <property type="term" value="F:G protein-coupled peptide receptor activity"/>
    <property type="evidence" value="ECO:0007669"/>
    <property type="project" value="TreeGrafter"/>
</dbReference>
<dbReference type="SUPFAM" id="SSF111418">
    <property type="entry name" value="Hormone receptor domain"/>
    <property type="match status" value="1"/>
</dbReference>
<feature type="domain" description="G-protein coupled receptors family 2 profile 2" evidence="14">
    <location>
        <begin position="264"/>
        <end position="516"/>
    </location>
</feature>
<evidence type="ECO:0000256" key="3">
    <source>
        <dbReference type="ARBA" id="ARBA00022475"/>
    </source>
</evidence>
<keyword evidence="6" id="KW-0297">G-protein coupled receptor</keyword>
<dbReference type="OMA" id="FAPCLEI"/>
<evidence type="ECO:0000256" key="10">
    <source>
        <dbReference type="ARBA" id="ARBA00023224"/>
    </source>
</evidence>
<evidence type="ECO:0000256" key="4">
    <source>
        <dbReference type="ARBA" id="ARBA00022692"/>
    </source>
</evidence>
<dbReference type="GO" id="GO:0007188">
    <property type="term" value="P:adenylate cyclase-modulating G protein-coupled receptor signaling pathway"/>
    <property type="evidence" value="ECO:0007669"/>
    <property type="project" value="TreeGrafter"/>
</dbReference>
<dbReference type="GO" id="GO:0007166">
    <property type="term" value="P:cell surface receptor signaling pathway"/>
    <property type="evidence" value="ECO:0007669"/>
    <property type="project" value="InterPro"/>
</dbReference>
<dbReference type="PROSITE" id="PS00649">
    <property type="entry name" value="G_PROTEIN_RECEP_F2_1"/>
    <property type="match status" value="1"/>
</dbReference>
<keyword evidence="10" id="KW-0807">Transducer</keyword>
<dbReference type="OrthoDB" id="5967113at2759"/>
<feature type="transmembrane region" description="Helical" evidence="11">
    <location>
        <begin position="428"/>
        <end position="446"/>
    </location>
</feature>
<dbReference type="GO" id="GO:0005886">
    <property type="term" value="C:plasma membrane"/>
    <property type="evidence" value="ECO:0007669"/>
    <property type="project" value="UniProtKB-SubCell"/>
</dbReference>
<keyword evidence="12" id="KW-0732">Signal</keyword>
<evidence type="ECO:0000256" key="12">
    <source>
        <dbReference type="SAM" id="SignalP"/>
    </source>
</evidence>
<reference evidence="16" key="1">
    <citation type="submission" date="2025-08" db="UniProtKB">
        <authorList>
            <consortium name="RefSeq"/>
        </authorList>
    </citation>
    <scope>IDENTIFICATION</scope>
    <source>
        <tissue evidence="16">Whole body</tissue>
    </source>
</reference>
<dbReference type="Pfam" id="PF00002">
    <property type="entry name" value="7tm_2"/>
    <property type="match status" value="1"/>
</dbReference>
<dbReference type="InterPro" id="IPR001879">
    <property type="entry name" value="GPCR_2_extracellular_dom"/>
</dbReference>
<dbReference type="InterPro" id="IPR000832">
    <property type="entry name" value="GPCR_2_secretin-like"/>
</dbReference>
<evidence type="ECO:0000256" key="5">
    <source>
        <dbReference type="ARBA" id="ARBA00022989"/>
    </source>
</evidence>
<evidence type="ECO:0000256" key="2">
    <source>
        <dbReference type="ARBA" id="ARBA00005314"/>
    </source>
</evidence>
<dbReference type="PRINTS" id="PR00249">
    <property type="entry name" value="GPCRSECRETIN"/>
</dbReference>
<name>A0A8B8IIH8_VANTA</name>
<keyword evidence="15" id="KW-1185">Reference proteome</keyword>
<evidence type="ECO:0000313" key="15">
    <source>
        <dbReference type="Proteomes" id="UP001652626"/>
    </source>
</evidence>
<evidence type="ECO:0000256" key="6">
    <source>
        <dbReference type="ARBA" id="ARBA00023040"/>
    </source>
</evidence>
<feature type="chain" id="PRO_5045747812" evidence="12">
    <location>
        <begin position="23"/>
        <end position="787"/>
    </location>
</feature>
<dbReference type="InterPro" id="IPR017983">
    <property type="entry name" value="GPCR_2_secretin-like_CS"/>
</dbReference>
<organism evidence="15 16">
    <name type="scientific">Vanessa tameamea</name>
    <name type="common">Kamehameha butterfly</name>
    <dbReference type="NCBI Taxonomy" id="334116"/>
    <lineage>
        <taxon>Eukaryota</taxon>
        <taxon>Metazoa</taxon>
        <taxon>Ecdysozoa</taxon>
        <taxon>Arthropoda</taxon>
        <taxon>Hexapoda</taxon>
        <taxon>Insecta</taxon>
        <taxon>Pterygota</taxon>
        <taxon>Neoptera</taxon>
        <taxon>Endopterygota</taxon>
        <taxon>Lepidoptera</taxon>
        <taxon>Glossata</taxon>
        <taxon>Ditrysia</taxon>
        <taxon>Papilionoidea</taxon>
        <taxon>Nymphalidae</taxon>
        <taxon>Nymphalinae</taxon>
        <taxon>Vanessa</taxon>
    </lineage>
</organism>
<evidence type="ECO:0000256" key="8">
    <source>
        <dbReference type="ARBA" id="ARBA00023170"/>
    </source>
</evidence>
<dbReference type="PANTHER" id="PTHR45620">
    <property type="entry name" value="PDF RECEPTOR-LIKE PROTEIN-RELATED"/>
    <property type="match status" value="1"/>
</dbReference>
<evidence type="ECO:0000256" key="9">
    <source>
        <dbReference type="ARBA" id="ARBA00023180"/>
    </source>
</evidence>
<feature type="domain" description="G-protein coupled receptors family 2 profile 1" evidence="13">
    <location>
        <begin position="182"/>
        <end position="259"/>
    </location>
</feature>
<comment type="subcellular location">
    <subcellularLocation>
        <location evidence="1">Cell membrane</location>
        <topology evidence="1">Multi-pass membrane protein</topology>
    </subcellularLocation>
</comment>
<accession>A0A8B8IIH8</accession>
<protein>
    <submittedName>
        <fullName evidence="16">Uncharacterized protein LOC113401281</fullName>
    </submittedName>
</protein>
<keyword evidence="8" id="KW-0675">Receptor</keyword>
<gene>
    <name evidence="16" type="primary">LOC113401281</name>
</gene>
<dbReference type="GeneID" id="113401281"/>
<feature type="signal peptide" evidence="12">
    <location>
        <begin position="1"/>
        <end position="22"/>
    </location>
</feature>
<dbReference type="Proteomes" id="UP001652626">
    <property type="component" value="Chromosome 7"/>
</dbReference>
<dbReference type="InterPro" id="IPR036445">
    <property type="entry name" value="GPCR_2_extracell_dom_sf"/>
</dbReference>
<keyword evidence="7 11" id="KW-0472">Membrane</keyword>
<dbReference type="PANTHER" id="PTHR45620:SF42">
    <property type="entry name" value="G-PROTEIN COUPLED RECEPTOR SEB-2"/>
    <property type="match status" value="1"/>
</dbReference>
<keyword evidence="9" id="KW-0325">Glycoprotein</keyword>
<evidence type="ECO:0000256" key="1">
    <source>
        <dbReference type="ARBA" id="ARBA00004651"/>
    </source>
</evidence>
<sequence>MMCKINNFLTVSFYIFWISSDARVKCYFNDGLNPVTFDSRVWDQYERNPRVAPQNNELACEKPNIYICEEPLDAIPVDSGKTCNFRNVWYHEQVFKWVAGWGCLLYTPNFLYVGGRNPINLSSRCVYGNVFAPCLEIARDDGTCGCYPFDPNFEEVAVAVRNALIPSAQGRWENCYYAASDCCSHFMNENIYESGQCGPTFDGWTCWLPAKNGTTANSVCPEFAYSNTGPSCYHYSNKPCYGNGTWEQQTDYSTCSVTPRLLRRYRYHIAMLAFSIAACLPAIFIFFIYKRLRVIRVALHRNLLIAIVMRNILVIVSRSEIYINELITVDDTAMSLHGIACRVLAVSERIAANAVFVCMLVEGIYLHRLIVAVFRQKLNIIWLYAIGAVIAVLPVVAWAIVMGLHNDHSCWVVYTVDHIQWALDGPRIFILALNTILFIDVLRVLLTKIRNSENANQLNTVKATLFLMPIFGTQFIFTAIRPKTTDCTYEQTYYFIAYTIEGLQGLVVAILYCYVNKEVQALIKATYKKAKKTVVSGIRDSNYPRFSTDPNTDRRLTYTTGLHSQNTEYIKNRYSTITPKLHVAEIISIQASERLAEILDPIYETIDTSMVNEGYDYLERSDCDNNSGYIPNRNSKVEEYYGFTNASSVSIGCPDWLKCVSPNGSEYNNSVTTTDVSQGKDKTDKNQTDHEMNILSNQEVEENIKLPEDYYKDSFEPRSSYDSVNAVKHDNKSALEDMDIELKNCNKTMLDEIMQYMVNSSSEDVKLDPDLLSPNRPETDRIIFLDE</sequence>
<dbReference type="InterPro" id="IPR050332">
    <property type="entry name" value="GPCR_2"/>
</dbReference>
<dbReference type="InterPro" id="IPR017981">
    <property type="entry name" value="GPCR_2-like_7TM"/>
</dbReference>
<dbReference type="Pfam" id="PF02793">
    <property type="entry name" value="HRM"/>
    <property type="match status" value="1"/>
</dbReference>
<dbReference type="AlphaFoldDB" id="A0A8B8IIH8"/>
<comment type="similarity">
    <text evidence="2">Belongs to the G-protein coupled receptor 2 family.</text>
</comment>
<feature type="transmembrane region" description="Helical" evidence="11">
    <location>
        <begin position="381"/>
        <end position="401"/>
    </location>
</feature>
<feature type="transmembrane region" description="Helical" evidence="11">
    <location>
        <begin position="458"/>
        <end position="480"/>
    </location>
</feature>
<dbReference type="Gene3D" id="4.10.1240.10">
    <property type="entry name" value="GPCR, family 2, extracellular hormone receptor domain"/>
    <property type="match status" value="1"/>
</dbReference>
<keyword evidence="4 11" id="KW-0812">Transmembrane</keyword>
<dbReference type="PROSITE" id="PS50261">
    <property type="entry name" value="G_PROTEIN_RECEP_F2_4"/>
    <property type="match status" value="1"/>
</dbReference>
<dbReference type="PROSITE" id="PS00650">
    <property type="entry name" value="G_PROTEIN_RECEP_F2_2"/>
    <property type="match status" value="1"/>
</dbReference>
<proteinExistence type="inferred from homology"/>